<keyword evidence="2" id="KW-1185">Reference proteome</keyword>
<dbReference type="Proteomes" id="UP001390339">
    <property type="component" value="Unassembled WGS sequence"/>
</dbReference>
<organism evidence="1 2">
    <name type="scientific">Apiospora arundinis</name>
    <dbReference type="NCBI Taxonomy" id="335852"/>
    <lineage>
        <taxon>Eukaryota</taxon>
        <taxon>Fungi</taxon>
        <taxon>Dikarya</taxon>
        <taxon>Ascomycota</taxon>
        <taxon>Pezizomycotina</taxon>
        <taxon>Sordariomycetes</taxon>
        <taxon>Xylariomycetidae</taxon>
        <taxon>Amphisphaeriales</taxon>
        <taxon>Apiosporaceae</taxon>
        <taxon>Apiospora</taxon>
    </lineage>
</organism>
<sequence length="137" mass="16595">MSSPSNLLPLSSYYHQHRRPLDHIESERQYLQDQLDELDRQACDLFSQIAAADTEAEDACVYPEFRRPDRKRRRKAQKHCLWIQFRIDEVVERERQIIARLGVIHMEIQCLERWQVVEQLKVHLKQQQGWGWRQGWT</sequence>
<evidence type="ECO:0000313" key="1">
    <source>
        <dbReference type="EMBL" id="KAK8867977.1"/>
    </source>
</evidence>
<comment type="caution">
    <text evidence="1">The sequence shown here is derived from an EMBL/GenBank/DDBJ whole genome shotgun (WGS) entry which is preliminary data.</text>
</comment>
<proteinExistence type="predicted"/>
<reference evidence="1 2" key="1">
    <citation type="journal article" date="2024" name="IMA Fungus">
        <title>Apiospora arundinis, a panoply of carbohydrate-active enzymes and secondary metabolites.</title>
        <authorList>
            <person name="Sorensen T."/>
            <person name="Petersen C."/>
            <person name="Muurmann A.T."/>
            <person name="Christiansen J.V."/>
            <person name="Brundto M.L."/>
            <person name="Overgaard C.K."/>
            <person name="Boysen A.T."/>
            <person name="Wollenberg R.D."/>
            <person name="Larsen T.O."/>
            <person name="Sorensen J.L."/>
            <person name="Nielsen K.L."/>
            <person name="Sondergaard T.E."/>
        </authorList>
    </citation>
    <scope>NUCLEOTIDE SEQUENCE [LARGE SCALE GENOMIC DNA]</scope>
    <source>
        <strain evidence="1 2">AAU 773</strain>
    </source>
</reference>
<protein>
    <submittedName>
        <fullName evidence="1">Uncharacterized protein</fullName>
    </submittedName>
</protein>
<accession>A0ABR2IT09</accession>
<name>A0ABR2IT09_9PEZI</name>
<gene>
    <name evidence="1" type="ORF">PGQ11_006555</name>
</gene>
<evidence type="ECO:0000313" key="2">
    <source>
        <dbReference type="Proteomes" id="UP001390339"/>
    </source>
</evidence>
<dbReference type="EMBL" id="JAPCWZ010000004">
    <property type="protein sequence ID" value="KAK8867977.1"/>
    <property type="molecule type" value="Genomic_DNA"/>
</dbReference>